<evidence type="ECO:0000256" key="3">
    <source>
        <dbReference type="ARBA" id="ARBA00022679"/>
    </source>
</evidence>
<dbReference type="SUPFAM" id="SSF53448">
    <property type="entry name" value="Nucleotide-diphospho-sugar transferases"/>
    <property type="match status" value="1"/>
</dbReference>
<name>A0ABT2HTY8_9MICO</name>
<reference evidence="5 6" key="1">
    <citation type="submission" date="2022-04" db="EMBL/GenBank/DDBJ databases">
        <title>Human microbiome associated bacterial genomes.</title>
        <authorList>
            <person name="Sandstrom S."/>
            <person name="Salamzade R."/>
            <person name="Kalan L.R."/>
        </authorList>
    </citation>
    <scope>NUCLEOTIDE SEQUENCE [LARGE SCALE GENOMIC DNA]</scope>
    <source>
        <strain evidence="6">p3-SID1799</strain>
    </source>
</reference>
<protein>
    <submittedName>
        <fullName evidence="5">Glycosyltransferase</fullName>
        <ecNumber evidence="5">2.4.-.-</ecNumber>
    </submittedName>
</protein>
<keyword evidence="6" id="KW-1185">Reference proteome</keyword>
<dbReference type="InterPro" id="IPR029044">
    <property type="entry name" value="Nucleotide-diphossugar_trans"/>
</dbReference>
<dbReference type="RefSeq" id="WP_206395137.1">
    <property type="nucleotide sequence ID" value="NZ_JAFDPW010000002.1"/>
</dbReference>
<evidence type="ECO:0000259" key="4">
    <source>
        <dbReference type="Pfam" id="PF00535"/>
    </source>
</evidence>
<dbReference type="Proteomes" id="UP001525379">
    <property type="component" value="Unassembled WGS sequence"/>
</dbReference>
<accession>A0ABT2HTY8</accession>
<comment type="similarity">
    <text evidence="1">Belongs to the glycosyltransferase 2 family.</text>
</comment>
<keyword evidence="3 5" id="KW-0808">Transferase</keyword>
<gene>
    <name evidence="5" type="ORF">M3D15_00190</name>
</gene>
<evidence type="ECO:0000313" key="6">
    <source>
        <dbReference type="Proteomes" id="UP001525379"/>
    </source>
</evidence>
<dbReference type="InterPro" id="IPR001173">
    <property type="entry name" value="Glyco_trans_2-like"/>
</dbReference>
<dbReference type="InterPro" id="IPR050834">
    <property type="entry name" value="Glycosyltransf_2"/>
</dbReference>
<evidence type="ECO:0000256" key="2">
    <source>
        <dbReference type="ARBA" id="ARBA00022676"/>
    </source>
</evidence>
<dbReference type="Pfam" id="PF00535">
    <property type="entry name" value="Glycos_transf_2"/>
    <property type="match status" value="1"/>
</dbReference>
<feature type="domain" description="Glycosyltransferase 2-like" evidence="4">
    <location>
        <begin position="41"/>
        <end position="152"/>
    </location>
</feature>
<dbReference type="PANTHER" id="PTHR43685">
    <property type="entry name" value="GLYCOSYLTRANSFERASE"/>
    <property type="match status" value="1"/>
</dbReference>
<dbReference type="EC" id="2.4.-.-" evidence="5"/>
<organism evidence="5 6">
    <name type="scientific">Pseudoclavibacter albus</name>
    <dbReference type="NCBI Taxonomy" id="272241"/>
    <lineage>
        <taxon>Bacteria</taxon>
        <taxon>Bacillati</taxon>
        <taxon>Actinomycetota</taxon>
        <taxon>Actinomycetes</taxon>
        <taxon>Micrococcales</taxon>
        <taxon>Microbacteriaceae</taxon>
        <taxon>Pseudoclavibacter</taxon>
    </lineage>
</organism>
<keyword evidence="2 5" id="KW-0328">Glycosyltransferase</keyword>
<dbReference type="Gene3D" id="3.90.550.10">
    <property type="entry name" value="Spore Coat Polysaccharide Biosynthesis Protein SpsA, Chain A"/>
    <property type="match status" value="1"/>
</dbReference>
<proteinExistence type="inferred from homology"/>
<comment type="caution">
    <text evidence="5">The sequence shown here is derived from an EMBL/GenBank/DDBJ whole genome shotgun (WGS) entry which is preliminary data.</text>
</comment>
<dbReference type="EMBL" id="JALXSQ010000001">
    <property type="protein sequence ID" value="MCT2041767.1"/>
    <property type="molecule type" value="Genomic_DNA"/>
</dbReference>
<evidence type="ECO:0000313" key="5">
    <source>
        <dbReference type="EMBL" id="MCT2041767.1"/>
    </source>
</evidence>
<dbReference type="PANTHER" id="PTHR43685:SF5">
    <property type="entry name" value="GLYCOSYLTRANSFERASE EPSE-RELATED"/>
    <property type="match status" value="1"/>
</dbReference>
<evidence type="ECO:0000256" key="1">
    <source>
        <dbReference type="ARBA" id="ARBA00006739"/>
    </source>
</evidence>
<sequence>MGRTQPGKRFGSGDRLAGTRLVASRPTPWADGEAPERAVTAVVCTHNGERFLADQLQSILDQTTPVAEIIISDDASRDRTLQIAQSILDDSGFPYRIYSRPQPLRVAANFHFAITRVRTEFAALADQDDRWHLGKIERLLQVFKENPRLELVHSDARVIDDLGQPLGGTIFGTLEISEREWQDYASPEPLTELIRRNIVTGATVMLRPSLARRAGLAPAPWIHDEWLAIAAAIAGKIAVVREPLIDYRLHSGNLIGRGRLSLRQKVERATAKGYRAQLNRVARAEALLDRTGPLGATTDQRALIGRKVSHERARLTLPEQRFRRWPTVLRWGLKRRYRTYSRGAIDIIRDLFQSQADRLDTGSLKTIPDRPDAKHRDSLA</sequence>
<dbReference type="GO" id="GO:0016757">
    <property type="term" value="F:glycosyltransferase activity"/>
    <property type="evidence" value="ECO:0007669"/>
    <property type="project" value="UniProtKB-KW"/>
</dbReference>